<feature type="signal peptide" evidence="2">
    <location>
        <begin position="1"/>
        <end position="22"/>
    </location>
</feature>
<dbReference type="AlphaFoldDB" id="A0A914C6A2"/>
<dbReference type="Proteomes" id="UP000887540">
    <property type="component" value="Unplaced"/>
</dbReference>
<evidence type="ECO:0000313" key="4">
    <source>
        <dbReference type="Proteomes" id="UP000887540"/>
    </source>
</evidence>
<organism evidence="4 5">
    <name type="scientific">Acrobeloides nanus</name>
    <dbReference type="NCBI Taxonomy" id="290746"/>
    <lineage>
        <taxon>Eukaryota</taxon>
        <taxon>Metazoa</taxon>
        <taxon>Ecdysozoa</taxon>
        <taxon>Nematoda</taxon>
        <taxon>Chromadorea</taxon>
        <taxon>Rhabditida</taxon>
        <taxon>Tylenchina</taxon>
        <taxon>Cephalobomorpha</taxon>
        <taxon>Cephaloboidea</taxon>
        <taxon>Cephalobidae</taxon>
        <taxon>Acrobeloides</taxon>
    </lineage>
</organism>
<evidence type="ECO:0000256" key="2">
    <source>
        <dbReference type="SAM" id="SignalP"/>
    </source>
</evidence>
<name>A0A914C6A2_9BILA</name>
<dbReference type="PROSITE" id="PS50026">
    <property type="entry name" value="EGF_3"/>
    <property type="match status" value="2"/>
</dbReference>
<feature type="domain" description="EGF-like" evidence="3">
    <location>
        <begin position="883"/>
        <end position="916"/>
    </location>
</feature>
<dbReference type="PANTHER" id="PTHR47324">
    <property type="entry name" value="PROTEIN IRG-7-RELATED"/>
    <property type="match status" value="1"/>
</dbReference>
<dbReference type="Gene3D" id="2.10.25.10">
    <property type="entry name" value="Laminin"/>
    <property type="match status" value="2"/>
</dbReference>
<dbReference type="SMART" id="SM00181">
    <property type="entry name" value="EGF"/>
    <property type="match status" value="2"/>
</dbReference>
<dbReference type="InterPro" id="IPR057085">
    <property type="entry name" value="Ig_Irg-7"/>
</dbReference>
<keyword evidence="1" id="KW-1015">Disulfide bond</keyword>
<dbReference type="SUPFAM" id="SSF53300">
    <property type="entry name" value="vWA-like"/>
    <property type="match status" value="1"/>
</dbReference>
<keyword evidence="4" id="KW-1185">Reference proteome</keyword>
<dbReference type="Pfam" id="PF23623">
    <property type="entry name" value="GBD_IRG7_N"/>
    <property type="match status" value="1"/>
</dbReference>
<feature type="disulfide bond" evidence="1">
    <location>
        <begin position="906"/>
        <end position="915"/>
    </location>
</feature>
<feature type="domain" description="EGF-like" evidence="3">
    <location>
        <begin position="377"/>
        <end position="410"/>
    </location>
</feature>
<comment type="caution">
    <text evidence="1">Lacks conserved residue(s) required for the propagation of feature annotation.</text>
</comment>
<dbReference type="PROSITE" id="PS00022">
    <property type="entry name" value="EGF_1"/>
    <property type="match status" value="2"/>
</dbReference>
<dbReference type="InterPro" id="IPR053295">
    <property type="entry name" value="Innate_immunity_reg"/>
</dbReference>
<keyword evidence="2" id="KW-0732">Signal</keyword>
<dbReference type="InterPro" id="IPR000742">
    <property type="entry name" value="EGF"/>
</dbReference>
<dbReference type="Pfam" id="PF24415">
    <property type="entry name" value="Ig_Irg-7"/>
    <property type="match status" value="1"/>
</dbReference>
<dbReference type="PANTHER" id="PTHR47324:SF1">
    <property type="entry name" value="EGF-LIKE DOMAIN-CONTAINING PROTEIN-RELATED"/>
    <property type="match status" value="1"/>
</dbReference>
<dbReference type="CDD" id="cd00054">
    <property type="entry name" value="EGF_CA"/>
    <property type="match status" value="1"/>
</dbReference>
<evidence type="ECO:0000313" key="5">
    <source>
        <dbReference type="WBParaSite" id="ACRNAN_Path_382.g1454.t2"/>
    </source>
</evidence>
<sequence length="1225" mass="137236">MFHPRNLILGVFVVVFVTTGYASSEDGIIENFEKFFEKWDPQKEPLIRDDLLVTLPRNDTELHRNKRAASQLYPVNLNSGVTFCWIPGYTGAHCEFPICEQLNRHNHGEASPTPVPINYNYRPNATIPTWFNVDSTISLLIIKLHSDGNNTIRCQTFYEDGTEIGSSNDFSSTNGVETIYQYPVLGKPGVYWVQPFSASDNTTALQTFISTFISGISDIDLDIELGFVTNYGNNQPERSDNPIAYTYQNTLNVVVADVKHLDIPGTLSTVTIYSQYSELTLPSPLRVRYGCSYKYYFDSFYCRSIGQYYARFEGYDFYGFSFTRWGRFDCLPALEQSSTPTLPPTPTPTSPTSCRNDGVLITRNDSSAYCYCQGLWTGNQCEVPLCANGGTMMSNNTCSCSGGWTGVHCDFLYCEDIAGISDLGLDPMIVFVIRLRASIAPIISQIRDQILKLQANYNFNPEYFTRFAVAVFNNDQFISLNPYTSVDQLILFLNMTSGNSDLSGGCRDSVYGALWQAVNGLQISKKSPIYVITDALPDDHQTYQESIYQKNAYWNAPINFIYVDTHPVTCPLDRYDPAYLAMWRMAERSAGLVNYIPQSGNNNTGDLFYNLVWNTYYKGHLVYIDDEKTCSNQPVYETISIDSNDRFWKITFIVVGLNISINLVNPDQVVQTNLTLILDYQLGDTWVYRFNGLETGTWTFSVISGTANAGCAFRVWALELPDNTNGYTDYNLAWGATPAIVFDAWYREPVWQQSLHIVARIDNYPNSTRPKVLYPEFVSAELTIHAQTDNGRQLVLASNGIWRSGCSMQLFFPIMSTFTCQVPDQLLYLTIYVRDPLGYMIQRAGVFYCNYVVATIAPSPSPGTCENSGIFYNNTCVCPPDWTGDYCQTPICYNGGTLFGNIYCQCPPGIGGPNCQFIQCLQANPSPGFNIHRRSLAFLLDITRYNAATLSLLARTIQQTISDIRSQHAEWIENYFVYAFNSTGVTLLSSAQPYDEAHIVNAFGQAAMLASGGDAACTVQTYQAIIQISPFLVRNSYIYLYQAATPDNSNFDAILNASYTVDQARHMLMIHAAQDDANFFGPCNGSLFEYEVLAELAELSQGRFMNLRSSSMPDTLKLLPTMYSSGVVYRRYFNDCSSVQTVFAPVDSYAQSMQVVIRGLGNIQYTINQPNGQVYSNNLIGTYLNDQLNGWTVLDIRKGIGAIQTPKALGATFYAESNEGLAIQP</sequence>
<protein>
    <submittedName>
        <fullName evidence="5">EGF-like domain-containing protein</fullName>
    </submittedName>
</protein>
<reference evidence="5" key="1">
    <citation type="submission" date="2022-11" db="UniProtKB">
        <authorList>
            <consortium name="WormBaseParasite"/>
        </authorList>
    </citation>
    <scope>IDENTIFICATION</scope>
</reference>
<keyword evidence="1" id="KW-0245">EGF-like domain</keyword>
<dbReference type="InterPro" id="IPR036465">
    <property type="entry name" value="vWFA_dom_sf"/>
</dbReference>
<evidence type="ECO:0000256" key="1">
    <source>
        <dbReference type="PROSITE-ProRule" id="PRU00076"/>
    </source>
</evidence>
<proteinExistence type="predicted"/>
<feature type="disulfide bond" evidence="1">
    <location>
        <begin position="400"/>
        <end position="409"/>
    </location>
</feature>
<dbReference type="InterPro" id="IPR057086">
    <property type="entry name" value="GBD_Irg-7_N"/>
</dbReference>
<accession>A0A914C6A2</accession>
<dbReference type="WBParaSite" id="ACRNAN_Path_382.g1454.t2">
    <property type="protein sequence ID" value="ACRNAN_Path_382.g1454.t2"/>
    <property type="gene ID" value="ACRNAN_Path_382.g1454"/>
</dbReference>
<feature type="chain" id="PRO_5036779183" evidence="2">
    <location>
        <begin position="23"/>
        <end position="1225"/>
    </location>
</feature>
<dbReference type="PROSITE" id="PS01186">
    <property type="entry name" value="EGF_2"/>
    <property type="match status" value="1"/>
</dbReference>
<evidence type="ECO:0000259" key="3">
    <source>
        <dbReference type="PROSITE" id="PS50026"/>
    </source>
</evidence>